<protein>
    <submittedName>
        <fullName evidence="6">DoxX family protein</fullName>
    </submittedName>
</protein>
<evidence type="ECO:0000256" key="3">
    <source>
        <dbReference type="ARBA" id="ARBA00022989"/>
    </source>
</evidence>
<dbReference type="Proteomes" id="UP000557772">
    <property type="component" value="Unassembled WGS sequence"/>
</dbReference>
<keyword evidence="7" id="KW-1185">Reference proteome</keyword>
<name>A0A849AJG9_9MICO</name>
<dbReference type="GO" id="GO:0016020">
    <property type="term" value="C:membrane"/>
    <property type="evidence" value="ECO:0007669"/>
    <property type="project" value="UniProtKB-SubCell"/>
</dbReference>
<keyword evidence="4" id="KW-0472">Membrane</keyword>
<sequence length="253" mass="26220">MLVRRLARPMLASIFITGGYNTVRNPERVAHLTEPVVAKLRASVPGAENVVPSDAVLATRINGGVQVVAGSLLAIGKFPRASALALAGSIVPTTIAGHAFWEVDDPAQKAQQRVQFFKNLSILGGLLIAAVDTEGKPSVAWRGRQAAHQAAGAVSSALPSSSEGSNAASSFKSTLSSVVDAAKEQGAHLSEVAKERGPELAEAAKERGATLAEAAREHGPVVADALREQGGDLSRRAQKRAAKAARKAQAQFA</sequence>
<feature type="compositionally biased region" description="Basic and acidic residues" evidence="5">
    <location>
        <begin position="191"/>
        <end position="235"/>
    </location>
</feature>
<feature type="compositionally biased region" description="Basic residues" evidence="5">
    <location>
        <begin position="236"/>
        <end position="246"/>
    </location>
</feature>
<accession>A0A849AJG9</accession>
<evidence type="ECO:0000256" key="2">
    <source>
        <dbReference type="ARBA" id="ARBA00022692"/>
    </source>
</evidence>
<gene>
    <name evidence="6" type="ORF">HJ588_14715</name>
</gene>
<evidence type="ECO:0000313" key="7">
    <source>
        <dbReference type="Proteomes" id="UP000557772"/>
    </source>
</evidence>
<proteinExistence type="predicted"/>
<evidence type="ECO:0000256" key="4">
    <source>
        <dbReference type="ARBA" id="ARBA00023136"/>
    </source>
</evidence>
<reference evidence="6 7" key="1">
    <citation type="submission" date="2020-05" db="EMBL/GenBank/DDBJ databases">
        <title>Flexivirga sp. ID2601S isolated from air conditioner.</title>
        <authorList>
            <person name="Kim D.H."/>
        </authorList>
    </citation>
    <scope>NUCLEOTIDE SEQUENCE [LARGE SCALE GENOMIC DNA]</scope>
    <source>
        <strain evidence="6 7">ID2601S</strain>
    </source>
</reference>
<dbReference type="InterPro" id="IPR032808">
    <property type="entry name" value="DoxX"/>
</dbReference>
<keyword evidence="3" id="KW-1133">Transmembrane helix</keyword>
<dbReference type="Pfam" id="PF07681">
    <property type="entry name" value="DoxX"/>
    <property type="match status" value="1"/>
</dbReference>
<organism evidence="6 7">
    <name type="scientific">Flexivirga aerilata</name>
    <dbReference type="NCBI Taxonomy" id="1656889"/>
    <lineage>
        <taxon>Bacteria</taxon>
        <taxon>Bacillati</taxon>
        <taxon>Actinomycetota</taxon>
        <taxon>Actinomycetes</taxon>
        <taxon>Micrococcales</taxon>
        <taxon>Dermacoccaceae</taxon>
        <taxon>Flexivirga</taxon>
    </lineage>
</organism>
<feature type="region of interest" description="Disordered" evidence="5">
    <location>
        <begin position="191"/>
        <end position="253"/>
    </location>
</feature>
<comment type="subcellular location">
    <subcellularLocation>
        <location evidence="1">Membrane</location>
        <topology evidence="1">Multi-pass membrane protein</topology>
    </subcellularLocation>
</comment>
<comment type="caution">
    <text evidence="6">The sequence shown here is derived from an EMBL/GenBank/DDBJ whole genome shotgun (WGS) entry which is preliminary data.</text>
</comment>
<evidence type="ECO:0000256" key="1">
    <source>
        <dbReference type="ARBA" id="ARBA00004141"/>
    </source>
</evidence>
<dbReference type="EMBL" id="JABENB010000002">
    <property type="protein sequence ID" value="NNG40519.1"/>
    <property type="molecule type" value="Genomic_DNA"/>
</dbReference>
<evidence type="ECO:0000313" key="6">
    <source>
        <dbReference type="EMBL" id="NNG40519.1"/>
    </source>
</evidence>
<dbReference type="AlphaFoldDB" id="A0A849AJG9"/>
<keyword evidence="2" id="KW-0812">Transmembrane</keyword>
<evidence type="ECO:0000256" key="5">
    <source>
        <dbReference type="SAM" id="MobiDB-lite"/>
    </source>
</evidence>